<dbReference type="AlphaFoldDB" id="R2QG76"/>
<name>R2QG76_9ENTE</name>
<dbReference type="Gene3D" id="3.20.20.140">
    <property type="entry name" value="Metal-dependent hydrolases"/>
    <property type="match status" value="1"/>
</dbReference>
<evidence type="ECO:0000313" key="2">
    <source>
        <dbReference type="Proteomes" id="UP000013782"/>
    </source>
</evidence>
<dbReference type="eggNOG" id="COG2355">
    <property type="taxonomic scope" value="Bacteria"/>
</dbReference>
<dbReference type="GO" id="GO:0070573">
    <property type="term" value="F:metallodipeptidase activity"/>
    <property type="evidence" value="ECO:0007669"/>
    <property type="project" value="InterPro"/>
</dbReference>
<dbReference type="STRING" id="160454.RV10_GL001226"/>
<dbReference type="HOGENOM" id="CLU_031404_2_1_9"/>
<accession>R2QG76</accession>
<dbReference type="PANTHER" id="PTHR10443">
    <property type="entry name" value="MICROSOMAL DIPEPTIDASE"/>
    <property type="match status" value="1"/>
</dbReference>
<sequence>MKAIDMHCDTIMKLYQTPEAELKENDFQIDLLRMKESGTDLQNFAMFIPLDEVDDPYTVCREMIDCYQSEIGKNTDLIRAITTMAEYEENQAAGRLSALLTMEEGAPLAGRLDRLQEFYDLGVRMLTLTWNFENELGFPNALYWNEVEQTLNPDQRGLTEKGIEIVQRMEELGMIIDVSHGSDQLVRDVLTYTKRPFVASHSNARTICNHPRNLSDELIHGIAERGGVIGMNYYEAFIRPPGSQQSLAAGLINHIKHFIQIGGIECVGLGSDFDGIEEHPELADIRSIEKIEQALRAAGFSASEREKIFYQNVERLYREFLL</sequence>
<comment type="caution">
    <text evidence="1">The sequence shown here is derived from an EMBL/GenBank/DDBJ whole genome shotgun (WGS) entry which is preliminary data.</text>
</comment>
<dbReference type="SUPFAM" id="SSF51556">
    <property type="entry name" value="Metallo-dependent hydrolases"/>
    <property type="match status" value="1"/>
</dbReference>
<dbReference type="RefSeq" id="WP_010756479.1">
    <property type="nucleotide sequence ID" value="NZ_ASWD01000002.1"/>
</dbReference>
<dbReference type="OrthoDB" id="9804920at2"/>
<evidence type="ECO:0000313" key="1">
    <source>
        <dbReference type="EMBL" id="EOH95492.1"/>
    </source>
</evidence>
<dbReference type="PATRIC" id="fig|1158607.3.peg.1441"/>
<dbReference type="GO" id="GO:0006508">
    <property type="term" value="P:proteolysis"/>
    <property type="evidence" value="ECO:0007669"/>
    <property type="project" value="InterPro"/>
</dbReference>
<dbReference type="InterPro" id="IPR032466">
    <property type="entry name" value="Metal_Hydrolase"/>
</dbReference>
<reference evidence="1 2" key="1">
    <citation type="submission" date="2013-02" db="EMBL/GenBank/DDBJ databases">
        <title>The Genome Sequence of Enterococcus pallens BAA-351.</title>
        <authorList>
            <consortium name="The Broad Institute Genome Sequencing Platform"/>
            <consortium name="The Broad Institute Genome Sequencing Center for Infectious Disease"/>
            <person name="Earl A.M."/>
            <person name="Gilmore M.S."/>
            <person name="Lebreton F."/>
            <person name="Walker B."/>
            <person name="Young S.K."/>
            <person name="Zeng Q."/>
            <person name="Gargeya S."/>
            <person name="Fitzgerald M."/>
            <person name="Haas B."/>
            <person name="Abouelleil A."/>
            <person name="Alvarado L."/>
            <person name="Arachchi H.M."/>
            <person name="Berlin A.M."/>
            <person name="Chapman S.B."/>
            <person name="Dewar J."/>
            <person name="Goldberg J."/>
            <person name="Griggs A."/>
            <person name="Gujja S."/>
            <person name="Hansen M."/>
            <person name="Howarth C."/>
            <person name="Imamovic A."/>
            <person name="Larimer J."/>
            <person name="McCowan C."/>
            <person name="Murphy C."/>
            <person name="Neiman D."/>
            <person name="Pearson M."/>
            <person name="Priest M."/>
            <person name="Roberts A."/>
            <person name="Saif S."/>
            <person name="Shea T."/>
            <person name="Sisk P."/>
            <person name="Sykes S."/>
            <person name="Wortman J."/>
            <person name="Nusbaum C."/>
            <person name="Birren B."/>
        </authorList>
    </citation>
    <scope>NUCLEOTIDE SEQUENCE [LARGE SCALE GENOMIC DNA]</scope>
    <source>
        <strain evidence="1 2">ATCC BAA-351</strain>
    </source>
</reference>
<dbReference type="EMBL" id="AJAQ01000011">
    <property type="protein sequence ID" value="EOH95492.1"/>
    <property type="molecule type" value="Genomic_DNA"/>
</dbReference>
<proteinExistence type="predicted"/>
<dbReference type="InterPro" id="IPR008257">
    <property type="entry name" value="Pept_M19"/>
</dbReference>
<protein>
    <recommendedName>
        <fullName evidence="3">Membrane dipeptidase</fullName>
    </recommendedName>
</protein>
<organism evidence="1 2">
    <name type="scientific">Enterococcus pallens ATCC BAA-351</name>
    <dbReference type="NCBI Taxonomy" id="1158607"/>
    <lineage>
        <taxon>Bacteria</taxon>
        <taxon>Bacillati</taxon>
        <taxon>Bacillota</taxon>
        <taxon>Bacilli</taxon>
        <taxon>Lactobacillales</taxon>
        <taxon>Enterococcaceae</taxon>
        <taxon>Enterococcus</taxon>
    </lineage>
</organism>
<dbReference type="Pfam" id="PF01244">
    <property type="entry name" value="Peptidase_M19"/>
    <property type="match status" value="1"/>
</dbReference>
<dbReference type="Proteomes" id="UP000013782">
    <property type="component" value="Unassembled WGS sequence"/>
</dbReference>
<keyword evidence="2" id="KW-1185">Reference proteome</keyword>
<dbReference type="CDD" id="cd01301">
    <property type="entry name" value="rDP_like"/>
    <property type="match status" value="1"/>
</dbReference>
<dbReference type="PANTHER" id="PTHR10443:SF12">
    <property type="entry name" value="DIPEPTIDASE"/>
    <property type="match status" value="1"/>
</dbReference>
<dbReference type="PROSITE" id="PS51365">
    <property type="entry name" value="RENAL_DIPEPTIDASE_2"/>
    <property type="match status" value="1"/>
</dbReference>
<evidence type="ECO:0008006" key="3">
    <source>
        <dbReference type="Google" id="ProtNLM"/>
    </source>
</evidence>
<gene>
    <name evidence="1" type="ORF">UAU_01454</name>
</gene>